<dbReference type="GO" id="GO:0071555">
    <property type="term" value="P:cell wall organization"/>
    <property type="evidence" value="ECO:0007669"/>
    <property type="project" value="TreeGrafter"/>
</dbReference>
<keyword evidence="2" id="KW-1003">Cell membrane</keyword>
<feature type="transmembrane region" description="Helical" evidence="9">
    <location>
        <begin position="311"/>
        <end position="333"/>
    </location>
</feature>
<name>A0AAU7V964_9ACTO</name>
<keyword evidence="7" id="KW-0479">Metal-binding</keyword>
<evidence type="ECO:0000256" key="1">
    <source>
        <dbReference type="ARBA" id="ARBA00004651"/>
    </source>
</evidence>
<dbReference type="KEGG" id="sapp:SAC06_03080"/>
<reference evidence="10" key="1">
    <citation type="submission" date="2023-11" db="EMBL/GenBank/DDBJ databases">
        <title>Scrofimicrobium hongkongense sp. nov., isolated from a patient with peritonitis.</title>
        <authorList>
            <person name="Lao H.Y."/>
            <person name="Wong A.Y.P."/>
            <person name="Ng T.L."/>
            <person name="Wong R.Y.L."/>
            <person name="Yau M.C.Y."/>
            <person name="Lam J.Y.W."/>
            <person name="Siu G.K.H."/>
        </authorList>
    </citation>
    <scope>NUCLEOTIDE SEQUENCE</scope>
    <source>
        <strain evidence="10">R131</strain>
    </source>
</reference>
<proteinExistence type="predicted"/>
<evidence type="ECO:0000256" key="5">
    <source>
        <dbReference type="ARBA" id="ARBA00022989"/>
    </source>
</evidence>
<evidence type="ECO:0000313" key="10">
    <source>
        <dbReference type="EMBL" id="XBW08559.1"/>
    </source>
</evidence>
<dbReference type="PANTHER" id="PTHR22926">
    <property type="entry name" value="PHOSPHO-N-ACETYLMURAMOYL-PENTAPEPTIDE-TRANSFERASE"/>
    <property type="match status" value="1"/>
</dbReference>
<feature type="transmembrane region" description="Helical" evidence="9">
    <location>
        <begin position="48"/>
        <end position="70"/>
    </location>
</feature>
<dbReference type="InterPro" id="IPR000715">
    <property type="entry name" value="Glycosyl_transferase_4"/>
</dbReference>
<keyword evidence="5 9" id="KW-1133">Transmembrane helix</keyword>
<feature type="region of interest" description="Disordered" evidence="8">
    <location>
        <begin position="406"/>
        <end position="450"/>
    </location>
</feature>
<protein>
    <submittedName>
        <fullName evidence="10">Undecaprenyl/decaprenyl-phosphate alpha-N-acetylglucosaminyl 1-phosphate transferase</fullName>
    </submittedName>
</protein>
<evidence type="ECO:0000256" key="3">
    <source>
        <dbReference type="ARBA" id="ARBA00022679"/>
    </source>
</evidence>
<comment type="subcellular location">
    <subcellularLocation>
        <location evidence="1">Cell membrane</location>
        <topology evidence="1">Multi-pass membrane protein</topology>
    </subcellularLocation>
</comment>
<feature type="transmembrane region" description="Helical" evidence="9">
    <location>
        <begin position="339"/>
        <end position="358"/>
    </location>
</feature>
<keyword evidence="3 10" id="KW-0808">Transferase</keyword>
<feature type="binding site" evidence="7">
    <location>
        <position position="156"/>
    </location>
    <ligand>
        <name>Mg(2+)</name>
        <dbReference type="ChEBI" id="CHEBI:18420"/>
    </ligand>
</feature>
<comment type="cofactor">
    <cofactor evidence="7">
        <name>Mg(2+)</name>
        <dbReference type="ChEBI" id="CHEBI:18420"/>
    </cofactor>
</comment>
<dbReference type="GO" id="GO:0044038">
    <property type="term" value="P:cell wall macromolecule biosynthetic process"/>
    <property type="evidence" value="ECO:0007669"/>
    <property type="project" value="TreeGrafter"/>
</dbReference>
<feature type="binding site" evidence="7">
    <location>
        <position position="224"/>
    </location>
    <ligand>
        <name>Mg(2+)</name>
        <dbReference type="ChEBI" id="CHEBI:18420"/>
    </ligand>
</feature>
<dbReference type="EMBL" id="CP138335">
    <property type="protein sequence ID" value="XBW08559.1"/>
    <property type="molecule type" value="Genomic_DNA"/>
</dbReference>
<feature type="transmembrane region" description="Helical" evidence="9">
    <location>
        <begin position="107"/>
        <end position="127"/>
    </location>
</feature>
<dbReference type="GO" id="GO:0016780">
    <property type="term" value="F:phosphotransferase activity, for other substituted phosphate groups"/>
    <property type="evidence" value="ECO:0007669"/>
    <property type="project" value="InterPro"/>
</dbReference>
<dbReference type="Pfam" id="PF00953">
    <property type="entry name" value="Glycos_transf_4"/>
    <property type="match status" value="1"/>
</dbReference>
<feature type="transmembrane region" description="Helical" evidence="9">
    <location>
        <begin position="254"/>
        <end position="278"/>
    </location>
</feature>
<sequence>MRTYLLLMFIAMGATVLLTPAVRRLALSFNVLTPLRERDVHIVPTPRMGGVAITLGFGLALLLGAQVGYLQPIYEGGVIWTVLIGALAICLLGAVDDVWELDWMAKLGGQLIITGWMAFNGVQLISFPVFGLTIGSARLSIVVSVLVMVTVINAVNFIDGLDGLAAGVVAIGAASFFLYSYLLSRLMNAQTYATAAAVIMIALVGACIGFLWFNFHPASIFMGDSGSMVLGLVMAAAAIIVTGQVNPAVLGDQAALAALLPVLLPLVVVAIPLVDLVWTAVGRLLQGKSPFVADRTHLHDRLLDLGHSHRGVVAILYAWTALAAGVGVALLLFPPGQVVAVAGALSVVLILASLYLLPGVGRRWGWRRSTTRGIGVPGGPVLVDDGIEVISRPQITWKQTFAAGLARPPAEPVPPRPVREPAPEPAAESAPRAVPVIWPSLHDPERKDPQ</sequence>
<gene>
    <name evidence="10" type="ORF">SAC06_03080</name>
</gene>
<dbReference type="CDD" id="cd06853">
    <property type="entry name" value="GT_WecA_like"/>
    <property type="match status" value="1"/>
</dbReference>
<dbReference type="GO" id="GO:0009103">
    <property type="term" value="P:lipopolysaccharide biosynthetic process"/>
    <property type="evidence" value="ECO:0007669"/>
    <property type="project" value="TreeGrafter"/>
</dbReference>
<dbReference type="PROSITE" id="PS01348">
    <property type="entry name" value="MRAY_2"/>
    <property type="match status" value="1"/>
</dbReference>
<dbReference type="GO" id="GO:0046872">
    <property type="term" value="F:metal ion binding"/>
    <property type="evidence" value="ECO:0007669"/>
    <property type="project" value="UniProtKB-KW"/>
</dbReference>
<evidence type="ECO:0000256" key="9">
    <source>
        <dbReference type="SAM" id="Phobius"/>
    </source>
</evidence>
<dbReference type="AlphaFoldDB" id="A0AAU7V964"/>
<evidence type="ECO:0000256" key="4">
    <source>
        <dbReference type="ARBA" id="ARBA00022692"/>
    </source>
</evidence>
<keyword evidence="4 9" id="KW-0812">Transmembrane</keyword>
<keyword evidence="6 9" id="KW-0472">Membrane</keyword>
<dbReference type="InterPro" id="IPR018480">
    <property type="entry name" value="PNAcMuramoyl-5peptid_Trfase_CS"/>
</dbReference>
<keyword evidence="7" id="KW-0460">Magnesium</keyword>
<feature type="compositionally biased region" description="Low complexity" evidence="8">
    <location>
        <begin position="425"/>
        <end position="436"/>
    </location>
</feature>
<dbReference type="PANTHER" id="PTHR22926:SF3">
    <property type="entry name" value="UNDECAPRENYL-PHOSPHATE ALPHA-N-ACETYLGLUCOSAMINYL 1-PHOSPHATE TRANSFERASE"/>
    <property type="match status" value="1"/>
</dbReference>
<evidence type="ECO:0000256" key="7">
    <source>
        <dbReference type="PIRSR" id="PIRSR600715-1"/>
    </source>
</evidence>
<accession>A0AAU7V964</accession>
<feature type="transmembrane region" description="Helical" evidence="9">
    <location>
        <begin position="164"/>
        <end position="183"/>
    </location>
</feature>
<evidence type="ECO:0000256" key="8">
    <source>
        <dbReference type="SAM" id="MobiDB-lite"/>
    </source>
</evidence>
<feature type="transmembrane region" description="Helical" evidence="9">
    <location>
        <begin position="139"/>
        <end position="158"/>
    </location>
</feature>
<dbReference type="RefSeq" id="WP_350258759.1">
    <property type="nucleotide sequence ID" value="NZ_CP138335.1"/>
</dbReference>
<feature type="transmembrane region" description="Helical" evidence="9">
    <location>
        <begin position="77"/>
        <end position="95"/>
    </location>
</feature>
<evidence type="ECO:0000256" key="2">
    <source>
        <dbReference type="ARBA" id="ARBA00022475"/>
    </source>
</evidence>
<evidence type="ECO:0000256" key="6">
    <source>
        <dbReference type="ARBA" id="ARBA00023136"/>
    </source>
</evidence>
<feature type="transmembrane region" description="Helical" evidence="9">
    <location>
        <begin position="195"/>
        <end position="215"/>
    </location>
</feature>
<dbReference type="GO" id="GO:0005886">
    <property type="term" value="C:plasma membrane"/>
    <property type="evidence" value="ECO:0007669"/>
    <property type="project" value="UniProtKB-SubCell"/>
</dbReference>
<organism evidence="10">
    <name type="scientific">Scrofimicrobium appendicitidis</name>
    <dbReference type="NCBI Taxonomy" id="3079930"/>
    <lineage>
        <taxon>Bacteria</taxon>
        <taxon>Bacillati</taxon>
        <taxon>Actinomycetota</taxon>
        <taxon>Actinomycetes</taxon>
        <taxon>Actinomycetales</taxon>
        <taxon>Actinomycetaceae</taxon>
        <taxon>Scrofimicrobium</taxon>
    </lineage>
</organism>